<dbReference type="GO" id="GO:0008930">
    <property type="term" value="F:methylthioadenosine nucleosidase activity"/>
    <property type="evidence" value="ECO:0007669"/>
    <property type="project" value="TreeGrafter"/>
</dbReference>
<keyword evidence="2" id="KW-1185">Reference proteome</keyword>
<dbReference type="Pfam" id="PF01048">
    <property type="entry name" value="PNP_UDP_1"/>
    <property type="match status" value="1"/>
</dbReference>
<sequence>MTTETESSGQEEIDIYLLPTHAWTFWNEGIHEILTADKIHIESWKNLPDIPFCRFRTRYENRQAFAFLIQAKRIDFTAITTQLILEYFSTLANDGKCNYRIDRIILIGFCGTLKGDEFKIGDVGIASQIDCYMEKAKLSDNPKSETQKTGNDQRVEFSGEVYRPTLEFVRLAQNMMYLDPKGFEDFRQNCLRVRRDQNFDSNILEFMRQDTIGIHTPHLASATLLSTTATAVGWVKARDRKLLMLDMESGGMMAAIWMHNQRRSTNQIKTIVIRAAADFCDETREKIQPIRKHSQKCAFQNACYFMAWMLKFKSESLANLSKPEKVEVGILVPLEEEFGYFSEQLPVSLNPHYDSNEDRFLYSFELGKKQCACQFIGDMGLVQTALATNTFLNTCPNLQLLILIGVGGSLSEDIKVCDVAVAKTVDPYLEDTSITNIGESPLRLYTADEDLIKIIQSVFEEKRNEIQVNFRNIYNIIKKIPDEIKDSVLDHDDIVTLHCVAFASSDAVAAGKSWHPVLAARGNSVVEMKSAGMHVAVETRNSLKSDKIRTLFFRGISDNASCDKGALDAVEPIGILRKVAMRNTASIVIHLLESDEL</sequence>
<dbReference type="Gene3D" id="3.40.50.1580">
    <property type="entry name" value="Nucleoside phosphorylase domain"/>
    <property type="match status" value="2"/>
</dbReference>
<evidence type="ECO:0000313" key="2">
    <source>
        <dbReference type="Proteomes" id="UP000287394"/>
    </source>
</evidence>
<dbReference type="GO" id="GO:0009116">
    <property type="term" value="P:nucleoside metabolic process"/>
    <property type="evidence" value="ECO:0007669"/>
    <property type="project" value="InterPro"/>
</dbReference>
<dbReference type="GO" id="GO:0005829">
    <property type="term" value="C:cytosol"/>
    <property type="evidence" value="ECO:0007669"/>
    <property type="project" value="TreeGrafter"/>
</dbReference>
<dbReference type="GO" id="GO:0019284">
    <property type="term" value="P:L-methionine salvage from S-adenosylmethionine"/>
    <property type="evidence" value="ECO:0007669"/>
    <property type="project" value="TreeGrafter"/>
</dbReference>
<name>A0A402D796_9BACT</name>
<dbReference type="SUPFAM" id="SSF53167">
    <property type="entry name" value="Purine and uridine phosphorylases"/>
    <property type="match status" value="2"/>
</dbReference>
<reference evidence="1 2" key="1">
    <citation type="journal article" date="2019" name="Int. J. Syst. Evol. Microbiol.">
        <title>Capsulimonas corticalis gen. nov., sp. nov., an aerobic capsulated bacterium, of a novel bacterial order, Capsulimonadales ord. nov., of the class Armatimonadia of the phylum Armatimonadetes.</title>
        <authorList>
            <person name="Li J."/>
            <person name="Kudo C."/>
            <person name="Tonouchi A."/>
        </authorList>
    </citation>
    <scope>NUCLEOTIDE SEQUENCE [LARGE SCALE GENOMIC DNA]</scope>
    <source>
        <strain evidence="1 2">AX-7</strain>
    </source>
</reference>
<dbReference type="EMBL" id="AP025739">
    <property type="protein sequence ID" value="BDI31225.1"/>
    <property type="molecule type" value="Genomic_DNA"/>
</dbReference>
<protein>
    <submittedName>
        <fullName evidence="1">Uncharacterized protein</fullName>
    </submittedName>
</protein>
<dbReference type="KEGG" id="ccot:CCAX7_32760"/>
<dbReference type="PANTHER" id="PTHR46832">
    <property type="entry name" value="5'-METHYLTHIOADENOSINE/S-ADENOSYLHOMOCYSTEINE NUCLEOSIDASE"/>
    <property type="match status" value="1"/>
</dbReference>
<dbReference type="AlphaFoldDB" id="A0A402D796"/>
<dbReference type="Proteomes" id="UP000287394">
    <property type="component" value="Chromosome"/>
</dbReference>
<dbReference type="InterPro" id="IPR000845">
    <property type="entry name" value="Nucleoside_phosphorylase_d"/>
</dbReference>
<dbReference type="RefSeq" id="WP_119325307.1">
    <property type="nucleotide sequence ID" value="NZ_AP025739.1"/>
</dbReference>
<dbReference type="InterPro" id="IPR035994">
    <property type="entry name" value="Nucleoside_phosphorylase_sf"/>
</dbReference>
<dbReference type="GO" id="GO:0008782">
    <property type="term" value="F:adenosylhomocysteine nucleosidase activity"/>
    <property type="evidence" value="ECO:0007669"/>
    <property type="project" value="TreeGrafter"/>
</dbReference>
<gene>
    <name evidence="1" type="ORF">CCAX7_32760</name>
</gene>
<evidence type="ECO:0000313" key="1">
    <source>
        <dbReference type="EMBL" id="BDI31225.1"/>
    </source>
</evidence>
<accession>A0A402D796</accession>
<dbReference type="PANTHER" id="PTHR46832:SF1">
    <property type="entry name" value="5'-METHYLTHIOADENOSINE_S-ADENOSYLHOMOCYSTEINE NUCLEOSIDASE"/>
    <property type="match status" value="1"/>
</dbReference>
<organism evidence="1 2">
    <name type="scientific">Capsulimonas corticalis</name>
    <dbReference type="NCBI Taxonomy" id="2219043"/>
    <lineage>
        <taxon>Bacteria</taxon>
        <taxon>Bacillati</taxon>
        <taxon>Armatimonadota</taxon>
        <taxon>Armatimonadia</taxon>
        <taxon>Capsulimonadales</taxon>
        <taxon>Capsulimonadaceae</taxon>
        <taxon>Capsulimonas</taxon>
    </lineage>
</organism>
<proteinExistence type="predicted"/>